<keyword evidence="2 4" id="KW-0547">Nucleotide-binding</keyword>
<dbReference type="GO" id="GO:0016874">
    <property type="term" value="F:ligase activity"/>
    <property type="evidence" value="ECO:0007669"/>
    <property type="project" value="UniProtKB-KW"/>
</dbReference>
<keyword evidence="7" id="KW-1185">Reference proteome</keyword>
<evidence type="ECO:0000313" key="7">
    <source>
        <dbReference type="Proteomes" id="UP000242427"/>
    </source>
</evidence>
<dbReference type="Pfam" id="PF13535">
    <property type="entry name" value="ATP-grasp_4"/>
    <property type="match status" value="1"/>
</dbReference>
<keyword evidence="3 4" id="KW-0067">ATP-binding</keyword>
<dbReference type="GO" id="GO:0046872">
    <property type="term" value="F:metal ion binding"/>
    <property type="evidence" value="ECO:0007669"/>
    <property type="project" value="InterPro"/>
</dbReference>
<keyword evidence="1" id="KW-0436">Ligase</keyword>
<dbReference type="Pfam" id="PF18603">
    <property type="entry name" value="LAL_C2"/>
    <property type="match status" value="1"/>
</dbReference>
<protein>
    <submittedName>
        <fullName evidence="6">ATP-binding protein</fullName>
    </submittedName>
</protein>
<dbReference type="InterPro" id="IPR013815">
    <property type="entry name" value="ATP_grasp_subdomain_1"/>
</dbReference>
<dbReference type="PANTHER" id="PTHR43585:SF2">
    <property type="entry name" value="ATP-GRASP ENZYME FSQD"/>
    <property type="match status" value="1"/>
</dbReference>
<reference evidence="6 7" key="1">
    <citation type="submission" date="2018-03" db="EMBL/GenBank/DDBJ databases">
        <title>Chitinolytic properties of Streptosporangium nondiastaticum TBG75A20.</title>
        <authorList>
            <person name="Gayathri V."/>
            <person name="Shiburaj S."/>
        </authorList>
    </citation>
    <scope>NUCLEOTIDE SEQUENCE [LARGE SCALE GENOMIC DNA]</scope>
    <source>
        <strain evidence="6 7">TBG75A20</strain>
    </source>
</reference>
<feature type="domain" description="ATP-grasp" evidence="5">
    <location>
        <begin position="112"/>
        <end position="309"/>
    </location>
</feature>
<name>A0A9X7PJK7_9ACTN</name>
<dbReference type="SMART" id="SM01209">
    <property type="entry name" value="GARS_A"/>
    <property type="match status" value="1"/>
</dbReference>
<gene>
    <name evidence="6" type="ORF">B7P34_01905</name>
</gene>
<evidence type="ECO:0000313" key="6">
    <source>
        <dbReference type="EMBL" id="PSJ30340.1"/>
    </source>
</evidence>
<evidence type="ECO:0000256" key="1">
    <source>
        <dbReference type="ARBA" id="ARBA00022598"/>
    </source>
</evidence>
<comment type="caution">
    <text evidence="6">The sequence shown here is derived from an EMBL/GenBank/DDBJ whole genome shotgun (WGS) entry which is preliminary data.</text>
</comment>
<evidence type="ECO:0000256" key="3">
    <source>
        <dbReference type="ARBA" id="ARBA00022840"/>
    </source>
</evidence>
<proteinExistence type="predicted"/>
<accession>A0A9X7PJK7</accession>
<dbReference type="Gene3D" id="3.30.470.20">
    <property type="entry name" value="ATP-grasp fold, B domain"/>
    <property type="match status" value="1"/>
</dbReference>
<dbReference type="AlphaFoldDB" id="A0A9X7PJK7"/>
<sequence length="408" mass="43579">MKESVLVIGSGYLHFREYALRGLAEHYRVVLIGARPLDWQLPYAAEYRETDLQDEAAVFAAAEELAAGNRITGVITWEEMLIARAAAVGARLGVPAMPVEAARACRDKAEQRRLFQEAGVPSARFHLAGSVAEAVAAADAIGYPVVVKPRGRAASVAVQIVRSEAELRAAFDFARSSENASIADGLVLVEEFLAGPEISVDSWVLDGRVEPYAIALKRTGYAPFFEEVAHVVGTVLDSATEAAVRDVVIRSNNALGIDRTVTHTELMLTADGPKVVEVNGRLGGELIPRLAEIAIPGLSIGAVLGAVATGREPDPIPAPGQLVGIRFLYPAEDLTFDDLEVPAALLGEPWVHEVRRVSEPGTELRLPPRQFLGRAGYVIATGADVAEIDARLLKLAEATAVLGEPLHI</sequence>
<dbReference type="Gene3D" id="3.30.1490.20">
    <property type="entry name" value="ATP-grasp fold, A domain"/>
    <property type="match status" value="1"/>
</dbReference>
<dbReference type="PANTHER" id="PTHR43585">
    <property type="entry name" value="FUMIPYRROLE BIOSYNTHESIS PROTEIN C"/>
    <property type="match status" value="1"/>
</dbReference>
<dbReference type="Proteomes" id="UP000242427">
    <property type="component" value="Unassembled WGS sequence"/>
</dbReference>
<evidence type="ECO:0000256" key="4">
    <source>
        <dbReference type="PROSITE-ProRule" id="PRU00409"/>
    </source>
</evidence>
<dbReference type="OrthoDB" id="24041at2"/>
<organism evidence="6 7">
    <name type="scientific">Streptosporangium nondiastaticum</name>
    <dbReference type="NCBI Taxonomy" id="35764"/>
    <lineage>
        <taxon>Bacteria</taxon>
        <taxon>Bacillati</taxon>
        <taxon>Actinomycetota</taxon>
        <taxon>Actinomycetes</taxon>
        <taxon>Streptosporangiales</taxon>
        <taxon>Streptosporangiaceae</taxon>
        <taxon>Streptosporangium</taxon>
    </lineage>
</organism>
<dbReference type="InterPro" id="IPR011761">
    <property type="entry name" value="ATP-grasp"/>
</dbReference>
<evidence type="ECO:0000256" key="2">
    <source>
        <dbReference type="ARBA" id="ARBA00022741"/>
    </source>
</evidence>
<dbReference type="PROSITE" id="PS50975">
    <property type="entry name" value="ATP_GRASP"/>
    <property type="match status" value="1"/>
</dbReference>
<dbReference type="EMBL" id="PXWG01000002">
    <property type="protein sequence ID" value="PSJ30340.1"/>
    <property type="molecule type" value="Genomic_DNA"/>
</dbReference>
<dbReference type="InterPro" id="IPR040570">
    <property type="entry name" value="LAL_C2"/>
</dbReference>
<evidence type="ECO:0000259" key="5">
    <source>
        <dbReference type="PROSITE" id="PS50975"/>
    </source>
</evidence>
<dbReference type="RefSeq" id="WP_106673991.1">
    <property type="nucleotide sequence ID" value="NZ_PXWG01000002.1"/>
</dbReference>
<dbReference type="GO" id="GO:0005524">
    <property type="term" value="F:ATP binding"/>
    <property type="evidence" value="ECO:0007669"/>
    <property type="project" value="UniProtKB-UniRule"/>
</dbReference>
<dbReference type="Gene3D" id="3.40.50.20">
    <property type="match status" value="1"/>
</dbReference>
<dbReference type="InterPro" id="IPR052032">
    <property type="entry name" value="ATP-dep_AA_Ligase"/>
</dbReference>
<dbReference type="SUPFAM" id="SSF56059">
    <property type="entry name" value="Glutathione synthetase ATP-binding domain-like"/>
    <property type="match status" value="1"/>
</dbReference>